<sequence>MGIFCPVIIIYIFQFDIRLKSRVLFEPGYIIFYISWQPIPVICLQQIVVSGDSKPAFEFCNHILAVLGKCVLLGSCGIVIEHKLWLRAEKTH</sequence>
<organism evidence="1">
    <name type="scientific">bioreactor metagenome</name>
    <dbReference type="NCBI Taxonomy" id="1076179"/>
    <lineage>
        <taxon>unclassified sequences</taxon>
        <taxon>metagenomes</taxon>
        <taxon>ecological metagenomes</taxon>
    </lineage>
</organism>
<dbReference type="EMBL" id="VSSQ01040960">
    <property type="protein sequence ID" value="MPM94297.1"/>
    <property type="molecule type" value="Genomic_DNA"/>
</dbReference>
<accession>A0A645DY38</accession>
<gene>
    <name evidence="1" type="ORF">SDC9_141443</name>
</gene>
<dbReference type="AlphaFoldDB" id="A0A645DY38"/>
<reference evidence="1" key="1">
    <citation type="submission" date="2019-08" db="EMBL/GenBank/DDBJ databases">
        <authorList>
            <person name="Kucharzyk K."/>
            <person name="Murdoch R.W."/>
            <person name="Higgins S."/>
            <person name="Loffler F."/>
        </authorList>
    </citation>
    <scope>NUCLEOTIDE SEQUENCE</scope>
</reference>
<evidence type="ECO:0000313" key="1">
    <source>
        <dbReference type="EMBL" id="MPM94297.1"/>
    </source>
</evidence>
<name>A0A645DY38_9ZZZZ</name>
<comment type="caution">
    <text evidence="1">The sequence shown here is derived from an EMBL/GenBank/DDBJ whole genome shotgun (WGS) entry which is preliminary data.</text>
</comment>
<protein>
    <submittedName>
        <fullName evidence="1">Uncharacterized protein</fullName>
    </submittedName>
</protein>
<proteinExistence type="predicted"/>